<dbReference type="EMBL" id="ATNM01000193">
    <property type="protein sequence ID" value="EPR65396.1"/>
    <property type="molecule type" value="Genomic_DNA"/>
</dbReference>
<reference evidence="1 2" key="1">
    <citation type="journal article" date="2013" name="Genome Announc.">
        <title>Draft Genome Sequence of Cyclobacterium qasimii Strain M12-11BT, Isolated from Arctic Marine Sediment.</title>
        <authorList>
            <person name="Shivaji S."/>
            <person name="Ara S."/>
            <person name="Singh A."/>
            <person name="Kumar Pinnaka A."/>
        </authorList>
    </citation>
    <scope>NUCLEOTIDE SEQUENCE [LARGE SCALE GENOMIC DNA]</scope>
    <source>
        <strain evidence="1 2">M12-11B</strain>
    </source>
</reference>
<dbReference type="AlphaFoldDB" id="S7V661"/>
<accession>S7V661</accession>
<proteinExistence type="predicted"/>
<dbReference type="STRING" id="641524.ADICYQ_5605"/>
<comment type="caution">
    <text evidence="1">The sequence shown here is derived from an EMBL/GenBank/DDBJ whole genome shotgun (WGS) entry which is preliminary data.</text>
</comment>
<organism evidence="1 2">
    <name type="scientific">Cyclobacterium qasimii M12-11B</name>
    <dbReference type="NCBI Taxonomy" id="641524"/>
    <lineage>
        <taxon>Bacteria</taxon>
        <taxon>Pseudomonadati</taxon>
        <taxon>Bacteroidota</taxon>
        <taxon>Cytophagia</taxon>
        <taxon>Cytophagales</taxon>
        <taxon>Cyclobacteriaceae</taxon>
        <taxon>Cyclobacterium</taxon>
    </lineage>
</organism>
<sequence length="49" mass="5255">MLSGGVFPDVSGQVGYFLTTDNYQGMPVAKSNSIKKIKSRGSFKKGSIQ</sequence>
<name>S7V661_9BACT</name>
<dbReference type="Proteomes" id="UP000014974">
    <property type="component" value="Unassembled WGS sequence"/>
</dbReference>
<gene>
    <name evidence="1" type="ORF">ADICYQ_5605</name>
</gene>
<protein>
    <submittedName>
        <fullName evidence="1">Uncharacterized protein</fullName>
    </submittedName>
</protein>
<evidence type="ECO:0000313" key="2">
    <source>
        <dbReference type="Proteomes" id="UP000014974"/>
    </source>
</evidence>
<evidence type="ECO:0000313" key="1">
    <source>
        <dbReference type="EMBL" id="EPR65396.1"/>
    </source>
</evidence>